<evidence type="ECO:0000256" key="1">
    <source>
        <dbReference type="ARBA" id="ARBA00022729"/>
    </source>
</evidence>
<dbReference type="PRINTS" id="PR00733">
    <property type="entry name" value="GLHYDRLASE6"/>
</dbReference>
<organism evidence="12 13">
    <name type="scientific">Kineococcus xinjiangensis</name>
    <dbReference type="NCBI Taxonomy" id="512762"/>
    <lineage>
        <taxon>Bacteria</taxon>
        <taxon>Bacillati</taxon>
        <taxon>Actinomycetota</taxon>
        <taxon>Actinomycetes</taxon>
        <taxon>Kineosporiales</taxon>
        <taxon>Kineosporiaceae</taxon>
        <taxon>Kineococcus</taxon>
    </lineage>
</organism>
<keyword evidence="1 9" id="KW-0732">Signal</keyword>
<feature type="domain" description="Polysaccharide lyase 14" evidence="11">
    <location>
        <begin position="93"/>
        <end position="260"/>
    </location>
</feature>
<evidence type="ECO:0000256" key="5">
    <source>
        <dbReference type="ARBA" id="ARBA00023277"/>
    </source>
</evidence>
<dbReference type="SUPFAM" id="SSF51989">
    <property type="entry name" value="Glycosyl hydrolases family 6, cellulases"/>
    <property type="match status" value="1"/>
</dbReference>
<dbReference type="PANTHER" id="PTHR34876:SF4">
    <property type="entry name" value="1,4-BETA-D-GLUCAN CELLOBIOHYDROLASE C-RELATED"/>
    <property type="match status" value="1"/>
</dbReference>
<feature type="chain" id="PRO_5015374856" description="Glucanase" evidence="9">
    <location>
        <begin position="25"/>
        <end position="602"/>
    </location>
</feature>
<comment type="similarity">
    <text evidence="9">Belongs to the glycosyl hydrolase family 6.</text>
</comment>
<evidence type="ECO:0000313" key="13">
    <source>
        <dbReference type="Proteomes" id="UP000239485"/>
    </source>
</evidence>
<feature type="signal peptide" evidence="9">
    <location>
        <begin position="1"/>
        <end position="24"/>
    </location>
</feature>
<dbReference type="EMBL" id="PTJD01000002">
    <property type="protein sequence ID" value="PPK98098.1"/>
    <property type="molecule type" value="Genomic_DNA"/>
</dbReference>
<evidence type="ECO:0000256" key="6">
    <source>
        <dbReference type="ARBA" id="ARBA00023295"/>
    </source>
</evidence>
<dbReference type="Pfam" id="PF21294">
    <property type="entry name" value="Polysacc_lyase_14"/>
    <property type="match status" value="1"/>
</dbReference>
<gene>
    <name evidence="12" type="ORF">CLV92_102251</name>
</gene>
<proteinExistence type="inferred from homology"/>
<feature type="region of interest" description="Disordered" evidence="10">
    <location>
        <begin position="531"/>
        <end position="557"/>
    </location>
</feature>
<dbReference type="PANTHER" id="PTHR34876">
    <property type="match status" value="1"/>
</dbReference>
<feature type="compositionally biased region" description="Low complexity" evidence="10">
    <location>
        <begin position="299"/>
        <end position="313"/>
    </location>
</feature>
<dbReference type="InterPro" id="IPR016288">
    <property type="entry name" value="Beta_cellobiohydrolase"/>
</dbReference>
<dbReference type="Gene3D" id="3.20.20.40">
    <property type="entry name" value="1, 4-beta cellobiohydrolase"/>
    <property type="match status" value="1"/>
</dbReference>
<feature type="region of interest" description="Disordered" evidence="10">
    <location>
        <begin position="277"/>
        <end position="322"/>
    </location>
</feature>
<reference evidence="12 13" key="1">
    <citation type="submission" date="2018-02" db="EMBL/GenBank/DDBJ databases">
        <title>Genomic Encyclopedia of Archaeal and Bacterial Type Strains, Phase II (KMG-II): from individual species to whole genera.</title>
        <authorList>
            <person name="Goeker M."/>
        </authorList>
    </citation>
    <scope>NUCLEOTIDE SEQUENCE [LARGE SCALE GENOMIC DNA]</scope>
    <source>
        <strain evidence="12 13">DSM 22857</strain>
    </source>
</reference>
<evidence type="ECO:0000256" key="8">
    <source>
        <dbReference type="PROSITE-ProRule" id="PRU10057"/>
    </source>
</evidence>
<accession>A0A2S6IV61</accession>
<keyword evidence="7 9" id="KW-0624">Polysaccharide degradation</keyword>
<evidence type="ECO:0000259" key="11">
    <source>
        <dbReference type="Pfam" id="PF21294"/>
    </source>
</evidence>
<evidence type="ECO:0000256" key="7">
    <source>
        <dbReference type="ARBA" id="ARBA00023326"/>
    </source>
</evidence>
<dbReference type="Pfam" id="PF01341">
    <property type="entry name" value="Glyco_hydro_6"/>
    <property type="match status" value="1"/>
</dbReference>
<keyword evidence="5 9" id="KW-0119">Carbohydrate metabolism</keyword>
<keyword evidence="3 9" id="KW-0136">Cellulose degradation</keyword>
<comment type="caution">
    <text evidence="12">The sequence shown here is derived from an EMBL/GenBank/DDBJ whole genome shotgun (WGS) entry which is preliminary data.</text>
</comment>
<dbReference type="GO" id="GO:0030245">
    <property type="term" value="P:cellulose catabolic process"/>
    <property type="evidence" value="ECO:0007669"/>
    <property type="project" value="UniProtKB-KW"/>
</dbReference>
<dbReference type="PROSITE" id="PS00656">
    <property type="entry name" value="GLYCOSYL_HYDROL_F6_2"/>
    <property type="match status" value="1"/>
</dbReference>
<dbReference type="Proteomes" id="UP000239485">
    <property type="component" value="Unassembled WGS sequence"/>
</dbReference>
<name>A0A2S6IV61_9ACTN</name>
<evidence type="ECO:0000256" key="3">
    <source>
        <dbReference type="ARBA" id="ARBA00023001"/>
    </source>
</evidence>
<evidence type="ECO:0000256" key="9">
    <source>
        <dbReference type="RuleBase" id="RU361186"/>
    </source>
</evidence>
<sequence length="602" mass="63719">MRRLTVTTASILALGVSSAVPGQAAPRPEVSAQSADRAAPDREEGRTLQQMLATEGAVQNAPRNLSLRSGGVSRVSFVKGQMNGISVNAPIPAADEAVLSYQVRVPEDTYEGIYSRVGGKMPGLAGVPDDETLWYASSGGKLKRDSWSVRLHPRQSSLNGVGRPWWDAYVYAPRADGRRHQRWGIQVPLTDGLNGEGEHLRMPVDRWFEVRMRVELNTPGKDDGELDIWIDGVQGVKLRDVRWRDAGVTTPINTFMGNTFVQPRAPENGYVDFREFRIGPATGSGSATEGDGKKDAGRSRSTATTSARESAGSPFGAGRAWVDPNSKAARAAAAATDPQEEEALRRLAAEGSAVWIGDWTEDVATTTADVVRRAESKRQTPVFAAFAIPDRDCSGGHSAGGAADAAAYREWIDSLAEGVRGSGAVVILEPDALADLDCLSAAGRAERARLLAEAGKELTAAGATVYLDAGFPGGQSAQEMAKRLKAAGVKGVRGFSLNVSNYSSTAASTAYGREIRKELGGSGHFVIDTSRNGAGPVSSEDEEASCNPPGRRIGDGFTTETGDPAVDAWLWVKPPGESDGACNGGPAAGKWWQERAVQLAGD</sequence>
<evidence type="ECO:0000256" key="4">
    <source>
        <dbReference type="ARBA" id="ARBA00023157"/>
    </source>
</evidence>
<dbReference type="EC" id="3.2.1.-" evidence="9"/>
<dbReference type="GO" id="GO:0004553">
    <property type="term" value="F:hydrolase activity, hydrolyzing O-glycosyl compounds"/>
    <property type="evidence" value="ECO:0007669"/>
    <property type="project" value="InterPro"/>
</dbReference>
<dbReference type="RefSeq" id="WP_146099412.1">
    <property type="nucleotide sequence ID" value="NZ_PTJD01000002.1"/>
</dbReference>
<feature type="region of interest" description="Disordered" evidence="10">
    <location>
        <begin position="21"/>
        <end position="44"/>
    </location>
</feature>
<dbReference type="Gene3D" id="2.60.120.200">
    <property type="match status" value="1"/>
</dbReference>
<keyword evidence="2 9" id="KW-0378">Hydrolase</keyword>
<dbReference type="AlphaFoldDB" id="A0A2S6IV61"/>
<evidence type="ECO:0000313" key="12">
    <source>
        <dbReference type="EMBL" id="PPK98098.1"/>
    </source>
</evidence>
<dbReference type="InterPro" id="IPR048958">
    <property type="entry name" value="Polysacc_lyase_14"/>
</dbReference>
<keyword evidence="4" id="KW-1015">Disulfide bond</keyword>
<evidence type="ECO:0000256" key="10">
    <source>
        <dbReference type="SAM" id="MobiDB-lite"/>
    </source>
</evidence>
<feature type="active site" description="Proton donor" evidence="8">
    <location>
        <position position="431"/>
    </location>
</feature>
<evidence type="ECO:0000256" key="2">
    <source>
        <dbReference type="ARBA" id="ARBA00022801"/>
    </source>
</evidence>
<keyword evidence="13" id="KW-1185">Reference proteome</keyword>
<protein>
    <recommendedName>
        <fullName evidence="9">Glucanase</fullName>
        <ecNumber evidence="9">3.2.1.-</ecNumber>
    </recommendedName>
</protein>
<dbReference type="InterPro" id="IPR001524">
    <property type="entry name" value="Glyco_hydro_6_CS"/>
</dbReference>
<dbReference type="InterPro" id="IPR036434">
    <property type="entry name" value="Beta_cellobiohydrolase_sf"/>
</dbReference>
<dbReference type="OrthoDB" id="309899at2"/>
<keyword evidence="6 9" id="KW-0326">Glycosidase</keyword>